<evidence type="ECO:0000256" key="2">
    <source>
        <dbReference type="ARBA" id="ARBA00022898"/>
    </source>
</evidence>
<sequence length="525" mass="58202">MSKQLSDDLFIPLSIQRDNDSQSKYAALYEHIKDAIFSNRLKPNEKLPSSRYLSKQMGISRNSVLTAYELLQAEGFLETRNGAGTYVAEIVDLKWLSGNTADSLSVHEAVSVSDLGQRIQAFQNSGSQDISSQEIDSQNKGSQKTAPNHPTTTPHLDDLFLPAQPAIECFPTKEWQVAMSRGLRDRRGYSEQPGMGVNLLREQVCNYLLLTRGVKCHPDQLMITSGSQQALAIALNLLVNADESVLLEDIGFKGIDGILAGVGAKPILVPTDEEGICFDPDNEAWQQSRTLIITPSRSFPLGHTLSLTRRLAILEWVYAVQGWIIEDDYDSEFIFDGHSIAALHGLDTQGRVIYTGTFSRSMFPGIRLGYMVLPEPLITLFKKYKHFVDGGLSSQQQMAMANFMLDGTYGRHLRRMRKLYKTKKAELDTLMHAALPRLSLVPSKGGMHSVYRLPDASFCDREICQNANDIGLGIRALSSYDRSLTSDNPSCSGLILGYAGAKINEMHVGVQHLQNIIESIGQKSK</sequence>
<keyword evidence="9" id="KW-1185">Reference proteome</keyword>
<proteinExistence type="inferred from homology"/>
<dbReference type="InterPro" id="IPR036388">
    <property type="entry name" value="WH-like_DNA-bd_sf"/>
</dbReference>
<dbReference type="SUPFAM" id="SSF53383">
    <property type="entry name" value="PLP-dependent transferases"/>
    <property type="match status" value="1"/>
</dbReference>
<reference evidence="9" key="1">
    <citation type="submission" date="2017-01" db="EMBL/GenBank/DDBJ databases">
        <authorList>
            <person name="Varghese N."/>
            <person name="Submissions S."/>
        </authorList>
    </citation>
    <scope>NUCLEOTIDE SEQUENCE [LARGE SCALE GENOMIC DNA]</scope>
    <source>
        <strain evidence="9">DSM 22306</strain>
    </source>
</reference>
<accession>A0A1N7NFX0</accession>
<dbReference type="Pfam" id="PF00155">
    <property type="entry name" value="Aminotran_1_2"/>
    <property type="match status" value="1"/>
</dbReference>
<dbReference type="GO" id="GO:0030170">
    <property type="term" value="F:pyridoxal phosphate binding"/>
    <property type="evidence" value="ECO:0007669"/>
    <property type="project" value="InterPro"/>
</dbReference>
<keyword evidence="5" id="KW-0804">Transcription</keyword>
<dbReference type="PRINTS" id="PR00035">
    <property type="entry name" value="HTHGNTR"/>
</dbReference>
<dbReference type="InterPro" id="IPR004839">
    <property type="entry name" value="Aminotransferase_I/II_large"/>
</dbReference>
<dbReference type="AlphaFoldDB" id="A0A1N7NFX0"/>
<dbReference type="PANTHER" id="PTHR46577">
    <property type="entry name" value="HTH-TYPE TRANSCRIPTIONAL REGULATORY PROTEIN GABR"/>
    <property type="match status" value="1"/>
</dbReference>
<keyword evidence="4" id="KW-0238">DNA-binding</keyword>
<evidence type="ECO:0000256" key="1">
    <source>
        <dbReference type="ARBA" id="ARBA00005384"/>
    </source>
</evidence>
<feature type="domain" description="HTH gntR-type" evidence="7">
    <location>
        <begin position="22"/>
        <end position="90"/>
    </location>
</feature>
<evidence type="ECO:0000256" key="6">
    <source>
        <dbReference type="SAM" id="MobiDB-lite"/>
    </source>
</evidence>
<dbReference type="PROSITE" id="PS50949">
    <property type="entry name" value="HTH_GNTR"/>
    <property type="match status" value="1"/>
</dbReference>
<dbReference type="CDD" id="cd00609">
    <property type="entry name" value="AAT_like"/>
    <property type="match status" value="1"/>
</dbReference>
<evidence type="ECO:0000256" key="4">
    <source>
        <dbReference type="ARBA" id="ARBA00023125"/>
    </source>
</evidence>
<organism evidence="8 9">
    <name type="scientific">Neptunomonas antarctica</name>
    <dbReference type="NCBI Taxonomy" id="619304"/>
    <lineage>
        <taxon>Bacteria</taxon>
        <taxon>Pseudomonadati</taxon>
        <taxon>Pseudomonadota</taxon>
        <taxon>Gammaproteobacteria</taxon>
        <taxon>Oceanospirillales</taxon>
        <taxon>Oceanospirillaceae</taxon>
        <taxon>Neptunomonas</taxon>
    </lineage>
</organism>
<feature type="region of interest" description="Disordered" evidence="6">
    <location>
        <begin position="125"/>
        <end position="156"/>
    </location>
</feature>
<dbReference type="Gene3D" id="1.10.10.10">
    <property type="entry name" value="Winged helix-like DNA-binding domain superfamily/Winged helix DNA-binding domain"/>
    <property type="match status" value="1"/>
</dbReference>
<feature type="compositionally biased region" description="Polar residues" evidence="6">
    <location>
        <begin position="139"/>
        <end position="154"/>
    </location>
</feature>
<evidence type="ECO:0000313" key="8">
    <source>
        <dbReference type="EMBL" id="SIS97182.1"/>
    </source>
</evidence>
<keyword evidence="3" id="KW-0805">Transcription regulation</keyword>
<dbReference type="EMBL" id="FTOE01000009">
    <property type="protein sequence ID" value="SIS97182.1"/>
    <property type="molecule type" value="Genomic_DNA"/>
</dbReference>
<evidence type="ECO:0000259" key="7">
    <source>
        <dbReference type="PROSITE" id="PS50949"/>
    </source>
</evidence>
<dbReference type="InterPro" id="IPR036390">
    <property type="entry name" value="WH_DNA-bd_sf"/>
</dbReference>
<dbReference type="InterPro" id="IPR000524">
    <property type="entry name" value="Tscrpt_reg_HTH_GntR"/>
</dbReference>
<dbReference type="Proteomes" id="UP000185999">
    <property type="component" value="Unassembled WGS sequence"/>
</dbReference>
<gene>
    <name evidence="8" type="ORF">SAMN05421760_10993</name>
</gene>
<comment type="similarity">
    <text evidence="1">In the C-terminal section; belongs to the class-I pyridoxal-phosphate-dependent aminotransferase family.</text>
</comment>
<evidence type="ECO:0000256" key="3">
    <source>
        <dbReference type="ARBA" id="ARBA00023015"/>
    </source>
</evidence>
<dbReference type="GO" id="GO:0003677">
    <property type="term" value="F:DNA binding"/>
    <property type="evidence" value="ECO:0007669"/>
    <property type="project" value="UniProtKB-KW"/>
</dbReference>
<dbReference type="SUPFAM" id="SSF46785">
    <property type="entry name" value="Winged helix' DNA-binding domain"/>
    <property type="match status" value="1"/>
</dbReference>
<evidence type="ECO:0000313" key="9">
    <source>
        <dbReference type="Proteomes" id="UP000185999"/>
    </source>
</evidence>
<protein>
    <submittedName>
        <fullName evidence="8">Transcriptional regulator, GntR family</fullName>
    </submittedName>
</protein>
<dbReference type="InterPro" id="IPR015421">
    <property type="entry name" value="PyrdxlP-dep_Trfase_major"/>
</dbReference>
<dbReference type="PANTHER" id="PTHR46577:SF1">
    <property type="entry name" value="HTH-TYPE TRANSCRIPTIONAL REGULATORY PROTEIN GABR"/>
    <property type="match status" value="1"/>
</dbReference>
<dbReference type="CDD" id="cd07377">
    <property type="entry name" value="WHTH_GntR"/>
    <property type="match status" value="1"/>
</dbReference>
<dbReference type="Gene3D" id="3.40.640.10">
    <property type="entry name" value="Type I PLP-dependent aspartate aminotransferase-like (Major domain)"/>
    <property type="match status" value="1"/>
</dbReference>
<dbReference type="Pfam" id="PF00392">
    <property type="entry name" value="GntR"/>
    <property type="match status" value="1"/>
</dbReference>
<dbReference type="InterPro" id="IPR051446">
    <property type="entry name" value="HTH_trans_reg/aminotransferase"/>
</dbReference>
<name>A0A1N7NFX0_9GAMM</name>
<dbReference type="SMART" id="SM00345">
    <property type="entry name" value="HTH_GNTR"/>
    <property type="match status" value="1"/>
</dbReference>
<dbReference type="STRING" id="619304.SAMN05421760_10993"/>
<dbReference type="RefSeq" id="WP_054342142.1">
    <property type="nucleotide sequence ID" value="NZ_FTOE01000009.1"/>
</dbReference>
<dbReference type="InterPro" id="IPR015424">
    <property type="entry name" value="PyrdxlP-dep_Trfase"/>
</dbReference>
<feature type="compositionally biased region" description="Low complexity" evidence="6">
    <location>
        <begin position="125"/>
        <end position="138"/>
    </location>
</feature>
<dbReference type="GO" id="GO:0003700">
    <property type="term" value="F:DNA-binding transcription factor activity"/>
    <property type="evidence" value="ECO:0007669"/>
    <property type="project" value="InterPro"/>
</dbReference>
<keyword evidence="2" id="KW-0663">Pyridoxal phosphate</keyword>
<evidence type="ECO:0000256" key="5">
    <source>
        <dbReference type="ARBA" id="ARBA00023163"/>
    </source>
</evidence>
<dbReference type="OrthoDB" id="9808770at2"/>